<sequence length="188" mass="19350">MYINTTASAPPIHPFLLTTFVLSLKFCFLCHLSLHPSHEEIMPRRSSGRSGGRAWSAPHPAATNPRPAPVQAPAPPAAPLKSTTVGGGLGSVVAEGMAFGGGSAIAHRAVDSILGPRTIRHESAASSAPAAAAEATTMNTAGGSDACGVQSKAFQDCLNYQASDISKCQFYLDMLSECRKGSDAGLSV</sequence>
<proteinExistence type="predicted"/>
<evidence type="ECO:0000256" key="1">
    <source>
        <dbReference type="ARBA" id="ARBA00023157"/>
    </source>
</evidence>
<keyword evidence="1" id="KW-1015">Disulfide bond</keyword>
<feature type="compositionally biased region" description="Pro residues" evidence="2">
    <location>
        <begin position="66"/>
        <end position="78"/>
    </location>
</feature>
<evidence type="ECO:0000313" key="5">
    <source>
        <dbReference type="EMBL" id="CAA2991232.1"/>
    </source>
</evidence>
<feature type="signal peptide" evidence="3">
    <location>
        <begin position="1"/>
        <end position="23"/>
    </location>
</feature>
<protein>
    <recommendedName>
        <fullName evidence="4">CHCH domain-containing protein</fullName>
    </recommendedName>
</protein>
<organism evidence="5 6">
    <name type="scientific">Olea europaea subsp. europaea</name>
    <dbReference type="NCBI Taxonomy" id="158383"/>
    <lineage>
        <taxon>Eukaryota</taxon>
        <taxon>Viridiplantae</taxon>
        <taxon>Streptophyta</taxon>
        <taxon>Embryophyta</taxon>
        <taxon>Tracheophyta</taxon>
        <taxon>Spermatophyta</taxon>
        <taxon>Magnoliopsida</taxon>
        <taxon>eudicotyledons</taxon>
        <taxon>Gunneridae</taxon>
        <taxon>Pentapetalae</taxon>
        <taxon>asterids</taxon>
        <taxon>lamiids</taxon>
        <taxon>Lamiales</taxon>
        <taxon>Oleaceae</taxon>
        <taxon>Oleeae</taxon>
        <taxon>Olea</taxon>
    </lineage>
</organism>
<name>A0A8S0SFR0_OLEEU</name>
<feature type="domain" description="CHCH" evidence="4">
    <location>
        <begin position="147"/>
        <end position="180"/>
    </location>
</feature>
<dbReference type="InterPro" id="IPR009069">
    <property type="entry name" value="Cys_alpha_HP_mot_SF"/>
</dbReference>
<evidence type="ECO:0000313" key="6">
    <source>
        <dbReference type="Proteomes" id="UP000594638"/>
    </source>
</evidence>
<dbReference type="AlphaFoldDB" id="A0A8S0SFR0"/>
<feature type="region of interest" description="Disordered" evidence="2">
    <location>
        <begin position="40"/>
        <end position="81"/>
    </location>
</feature>
<dbReference type="InterPro" id="IPR010625">
    <property type="entry name" value="CHCH"/>
</dbReference>
<gene>
    <name evidence="5" type="ORF">OLEA9_A028446</name>
</gene>
<keyword evidence="6" id="KW-1185">Reference proteome</keyword>
<feature type="chain" id="PRO_5035944798" description="CHCH domain-containing protein" evidence="3">
    <location>
        <begin position="24"/>
        <end position="188"/>
    </location>
</feature>
<dbReference type="EMBL" id="CACTIH010005424">
    <property type="protein sequence ID" value="CAA2991232.1"/>
    <property type="molecule type" value="Genomic_DNA"/>
</dbReference>
<evidence type="ECO:0000259" key="4">
    <source>
        <dbReference type="Pfam" id="PF06747"/>
    </source>
</evidence>
<dbReference type="Pfam" id="PF06747">
    <property type="entry name" value="CHCH"/>
    <property type="match status" value="1"/>
</dbReference>
<evidence type="ECO:0000256" key="2">
    <source>
        <dbReference type="SAM" id="MobiDB-lite"/>
    </source>
</evidence>
<dbReference type="SUPFAM" id="SSF47072">
    <property type="entry name" value="Cysteine alpha-hairpin motif"/>
    <property type="match status" value="1"/>
</dbReference>
<comment type="caution">
    <text evidence="5">The sequence shown here is derived from an EMBL/GenBank/DDBJ whole genome shotgun (WGS) entry which is preliminary data.</text>
</comment>
<reference evidence="5 6" key="1">
    <citation type="submission" date="2019-12" db="EMBL/GenBank/DDBJ databases">
        <authorList>
            <person name="Alioto T."/>
            <person name="Alioto T."/>
            <person name="Gomez Garrido J."/>
        </authorList>
    </citation>
    <scope>NUCLEOTIDE SEQUENCE [LARGE SCALE GENOMIC DNA]</scope>
</reference>
<dbReference type="Gramene" id="OE9A028446T1">
    <property type="protein sequence ID" value="OE9A028446C1"/>
    <property type="gene ID" value="OE9A028446"/>
</dbReference>
<dbReference type="PANTHER" id="PTHR13523">
    <property type="entry name" value="COILED-COIL-HELIX-COILED-COIL-HELIX DOMAIN CONTAINING 2/NUR77"/>
    <property type="match status" value="1"/>
</dbReference>
<evidence type="ECO:0000256" key="3">
    <source>
        <dbReference type="SAM" id="SignalP"/>
    </source>
</evidence>
<dbReference type="GO" id="GO:0005634">
    <property type="term" value="C:nucleus"/>
    <property type="evidence" value="ECO:0007669"/>
    <property type="project" value="TreeGrafter"/>
</dbReference>
<accession>A0A8S0SFR0</accession>
<dbReference type="OrthoDB" id="1106148at2759"/>
<keyword evidence="3" id="KW-0732">Signal</keyword>
<dbReference type="GO" id="GO:0005739">
    <property type="term" value="C:mitochondrion"/>
    <property type="evidence" value="ECO:0007669"/>
    <property type="project" value="TreeGrafter"/>
</dbReference>
<dbReference type="PANTHER" id="PTHR13523:SF2">
    <property type="entry name" value="COILED-COIL-HELIX-COILED-COIL-HELIX DOMAIN CONTAINING 2, ISOFORM A-RELATED"/>
    <property type="match status" value="1"/>
</dbReference>
<dbReference type="GO" id="GO:0007005">
    <property type="term" value="P:mitochondrion organization"/>
    <property type="evidence" value="ECO:0007669"/>
    <property type="project" value="InterPro"/>
</dbReference>
<dbReference type="InterPro" id="IPR055304">
    <property type="entry name" value="CHCHD2/10-like"/>
</dbReference>
<dbReference type="Proteomes" id="UP000594638">
    <property type="component" value="Unassembled WGS sequence"/>
</dbReference>